<accession>A0A9Q9EQ51</accession>
<keyword evidence="3" id="KW-1185">Reference proteome</keyword>
<dbReference type="AlphaFoldDB" id="A0A9Q9EQ51"/>
<feature type="chain" id="PRO_5040462904" evidence="1">
    <location>
        <begin position="19"/>
        <end position="67"/>
    </location>
</feature>
<evidence type="ECO:0000256" key="1">
    <source>
        <dbReference type="SAM" id="SignalP"/>
    </source>
</evidence>
<proteinExistence type="predicted"/>
<dbReference type="EMBL" id="CP099428">
    <property type="protein sequence ID" value="USW58427.1"/>
    <property type="molecule type" value="Genomic_DNA"/>
</dbReference>
<reference evidence="2" key="1">
    <citation type="submission" date="2022-06" db="EMBL/GenBank/DDBJ databases">
        <title>Complete genome sequences of two strains of the flax pathogen Septoria linicola.</title>
        <authorList>
            <person name="Lapalu N."/>
            <person name="Simon A."/>
            <person name="Demenou B."/>
            <person name="Paumier D."/>
            <person name="Guillot M.-P."/>
            <person name="Gout L."/>
            <person name="Valade R."/>
        </authorList>
    </citation>
    <scope>NUCLEOTIDE SEQUENCE</scope>
    <source>
        <strain evidence="2">SE15195</strain>
    </source>
</reference>
<protein>
    <submittedName>
        <fullName evidence="2">Uncharacterized protein</fullName>
    </submittedName>
</protein>
<evidence type="ECO:0000313" key="2">
    <source>
        <dbReference type="EMBL" id="USW58427.1"/>
    </source>
</evidence>
<name>A0A9Q9EQ51_9PEZI</name>
<feature type="signal peptide" evidence="1">
    <location>
        <begin position="1"/>
        <end position="18"/>
    </location>
</feature>
<evidence type="ECO:0000313" key="3">
    <source>
        <dbReference type="Proteomes" id="UP001056384"/>
    </source>
</evidence>
<dbReference type="Proteomes" id="UP001056384">
    <property type="component" value="Chromosome 11"/>
</dbReference>
<keyword evidence="1" id="KW-0732">Signal</keyword>
<organism evidence="2 3">
    <name type="scientific">Septoria linicola</name>
    <dbReference type="NCBI Taxonomy" id="215465"/>
    <lineage>
        <taxon>Eukaryota</taxon>
        <taxon>Fungi</taxon>
        <taxon>Dikarya</taxon>
        <taxon>Ascomycota</taxon>
        <taxon>Pezizomycotina</taxon>
        <taxon>Dothideomycetes</taxon>
        <taxon>Dothideomycetidae</taxon>
        <taxon>Mycosphaerellales</taxon>
        <taxon>Mycosphaerellaceae</taxon>
        <taxon>Septoria</taxon>
    </lineage>
</organism>
<gene>
    <name evidence="2" type="ORF">Slin15195_G117460</name>
</gene>
<sequence>MRAIEILLAMAFAASVCSQDAAINDDGPLFDRPNSPGADTELDHCIADKAKYAKVSFPENRFHVDSR</sequence>